<organism evidence="6 7">
    <name type="scientific">Candidatus Weimeria bifida</name>
    <dbReference type="NCBI Taxonomy" id="2599074"/>
    <lineage>
        <taxon>Bacteria</taxon>
        <taxon>Bacillati</taxon>
        <taxon>Bacillota</taxon>
        <taxon>Clostridia</taxon>
        <taxon>Lachnospirales</taxon>
        <taxon>Lachnospiraceae</taxon>
        <taxon>Candidatus Weimeria</taxon>
    </lineage>
</organism>
<dbReference type="InterPro" id="IPR001173">
    <property type="entry name" value="Glyco_trans_2-like"/>
</dbReference>
<sequence length="298" mass="34122">MNSDTAAIVVTYNRKELLAECIEHLQKQTYKADIIVIDNMSTDGTPEMLKPLVDEDKIIYHSTGANLGGAGGFFEGIKLAYKLGYEYFWLMDDDSMPTPDALEQLKEAGDKLQGNFGFLSSRVVWTDGSICLMNVPKESLYKKVDNFDDPVVKIKMGTFVSFFTKREVVEEVGLPIKEFFIWGDDVEYSQRISRSYPCYLINTSRVVHKTKNNYGSNIATDDFSRIKRYELAYRNEVFLYREAGAKGFFYQTARLCLHVFRVIAKAKDHKSERLHTISAGTKAGFKFHPEIKRVQNEM</sequence>
<protein>
    <submittedName>
        <fullName evidence="6">Glycosyltransferase</fullName>
    </submittedName>
</protein>
<reference evidence="6" key="1">
    <citation type="journal article" date="2020" name="Appl. Environ. Microbiol.">
        <title>Medium-Chain Fatty Acid Synthesis by 'Candidatus Weimeria bifida' gen. nov., sp. nov., and 'Candidatus Pseudoramibacter fermentans' sp. nov.</title>
        <authorList>
            <person name="Scarborough M.J."/>
            <person name="Myers K.S."/>
            <person name="Donohue T.J."/>
            <person name="Noguera D.R."/>
        </authorList>
    </citation>
    <scope>NUCLEOTIDE SEQUENCE</scope>
    <source>
        <strain evidence="6">LCO1.1</strain>
    </source>
</reference>
<evidence type="ECO:0000313" key="7">
    <source>
        <dbReference type="Proteomes" id="UP000460257"/>
    </source>
</evidence>
<feature type="domain" description="Glycosyltransferase 2-like" evidence="5">
    <location>
        <begin position="8"/>
        <end position="108"/>
    </location>
</feature>
<evidence type="ECO:0000256" key="4">
    <source>
        <dbReference type="ARBA" id="ARBA00022679"/>
    </source>
</evidence>
<dbReference type="PANTHER" id="PTHR43179:SF12">
    <property type="entry name" value="GALACTOFURANOSYLTRANSFERASE GLFT2"/>
    <property type="match status" value="1"/>
</dbReference>
<dbReference type="PANTHER" id="PTHR43179">
    <property type="entry name" value="RHAMNOSYLTRANSFERASE WBBL"/>
    <property type="match status" value="1"/>
</dbReference>
<keyword evidence="7" id="KW-1185">Reference proteome</keyword>
<evidence type="ECO:0000256" key="2">
    <source>
        <dbReference type="ARBA" id="ARBA00006739"/>
    </source>
</evidence>
<dbReference type="CDD" id="cd04185">
    <property type="entry name" value="GT_2_like_b"/>
    <property type="match status" value="1"/>
</dbReference>
<keyword evidence="3" id="KW-0328">Glycosyltransferase</keyword>
<proteinExistence type="inferred from homology"/>
<dbReference type="InterPro" id="IPR029044">
    <property type="entry name" value="Nucleotide-diphossugar_trans"/>
</dbReference>
<name>A0A6N7J0V6_9FIRM</name>
<dbReference type="GO" id="GO:0016757">
    <property type="term" value="F:glycosyltransferase activity"/>
    <property type="evidence" value="ECO:0007669"/>
    <property type="project" value="UniProtKB-KW"/>
</dbReference>
<dbReference type="Gene3D" id="3.90.550.10">
    <property type="entry name" value="Spore Coat Polysaccharide Biosynthesis Protein SpsA, Chain A"/>
    <property type="match status" value="1"/>
</dbReference>
<dbReference type="Pfam" id="PF00535">
    <property type="entry name" value="Glycos_transf_2"/>
    <property type="match status" value="1"/>
</dbReference>
<evidence type="ECO:0000256" key="1">
    <source>
        <dbReference type="ARBA" id="ARBA00004776"/>
    </source>
</evidence>
<evidence type="ECO:0000313" key="6">
    <source>
        <dbReference type="EMBL" id="MQN02162.1"/>
    </source>
</evidence>
<dbReference type="Proteomes" id="UP000460257">
    <property type="component" value="Unassembled WGS sequence"/>
</dbReference>
<comment type="similarity">
    <text evidence="2">Belongs to the glycosyltransferase 2 family.</text>
</comment>
<evidence type="ECO:0000256" key="3">
    <source>
        <dbReference type="ARBA" id="ARBA00022676"/>
    </source>
</evidence>
<keyword evidence="4" id="KW-0808">Transferase</keyword>
<dbReference type="AlphaFoldDB" id="A0A6N7J0V6"/>
<evidence type="ECO:0000259" key="5">
    <source>
        <dbReference type="Pfam" id="PF00535"/>
    </source>
</evidence>
<dbReference type="SUPFAM" id="SSF53448">
    <property type="entry name" value="Nucleotide-diphospho-sugar transferases"/>
    <property type="match status" value="1"/>
</dbReference>
<gene>
    <name evidence="6" type="ORF">FRC54_09785</name>
</gene>
<comment type="caution">
    <text evidence="6">The sequence shown here is derived from an EMBL/GenBank/DDBJ whole genome shotgun (WGS) entry which is preliminary data.</text>
</comment>
<accession>A0A6N7J0V6</accession>
<comment type="pathway">
    <text evidence="1">Cell wall biogenesis; cell wall polysaccharide biosynthesis.</text>
</comment>
<dbReference type="EMBL" id="VOGC01000008">
    <property type="protein sequence ID" value="MQN02162.1"/>
    <property type="molecule type" value="Genomic_DNA"/>
</dbReference>